<feature type="transmembrane region" description="Helical" evidence="1">
    <location>
        <begin position="57"/>
        <end position="74"/>
    </location>
</feature>
<reference evidence="2 3" key="1">
    <citation type="submission" date="2022-12" db="EMBL/GenBank/DDBJ databases">
        <title>Chromosome-level genome assembly of true bugs.</title>
        <authorList>
            <person name="Ma L."/>
            <person name="Li H."/>
        </authorList>
    </citation>
    <scope>NUCLEOTIDE SEQUENCE [LARGE SCALE GENOMIC DNA]</scope>
    <source>
        <strain evidence="2">Lab_2022b</strain>
    </source>
</reference>
<keyword evidence="1" id="KW-0472">Membrane</keyword>
<feature type="transmembrane region" description="Helical" evidence="1">
    <location>
        <begin position="12"/>
        <end position="37"/>
    </location>
</feature>
<evidence type="ECO:0000313" key="2">
    <source>
        <dbReference type="EMBL" id="KAK9501618.1"/>
    </source>
</evidence>
<keyword evidence="3" id="KW-1185">Reference proteome</keyword>
<sequence>MNKEFSTSSNSFFINFYFKSVLTFLCSSSSFIFLFLFPSKQTFYSASSFAQILFRNFFFSLLQNIVLLSIRISVIKFS</sequence>
<keyword evidence="1" id="KW-1133">Transmembrane helix</keyword>
<accession>A0AAW1CXN9</accession>
<organism evidence="2 3">
    <name type="scientific">Rhynocoris fuscipes</name>
    <dbReference type="NCBI Taxonomy" id="488301"/>
    <lineage>
        <taxon>Eukaryota</taxon>
        <taxon>Metazoa</taxon>
        <taxon>Ecdysozoa</taxon>
        <taxon>Arthropoda</taxon>
        <taxon>Hexapoda</taxon>
        <taxon>Insecta</taxon>
        <taxon>Pterygota</taxon>
        <taxon>Neoptera</taxon>
        <taxon>Paraneoptera</taxon>
        <taxon>Hemiptera</taxon>
        <taxon>Heteroptera</taxon>
        <taxon>Panheteroptera</taxon>
        <taxon>Cimicomorpha</taxon>
        <taxon>Reduviidae</taxon>
        <taxon>Harpactorinae</taxon>
        <taxon>Harpactorini</taxon>
        <taxon>Rhynocoris</taxon>
    </lineage>
</organism>
<evidence type="ECO:0000313" key="3">
    <source>
        <dbReference type="Proteomes" id="UP001461498"/>
    </source>
</evidence>
<comment type="caution">
    <text evidence="2">The sequence shown here is derived from an EMBL/GenBank/DDBJ whole genome shotgun (WGS) entry which is preliminary data.</text>
</comment>
<keyword evidence="1" id="KW-0812">Transmembrane</keyword>
<dbReference type="Proteomes" id="UP001461498">
    <property type="component" value="Unassembled WGS sequence"/>
</dbReference>
<dbReference type="EMBL" id="JAPXFL010000009">
    <property type="protein sequence ID" value="KAK9501618.1"/>
    <property type="molecule type" value="Genomic_DNA"/>
</dbReference>
<name>A0AAW1CXN9_9HEMI</name>
<gene>
    <name evidence="2" type="ORF">O3M35_012312</name>
</gene>
<evidence type="ECO:0000256" key="1">
    <source>
        <dbReference type="SAM" id="Phobius"/>
    </source>
</evidence>
<proteinExistence type="predicted"/>
<dbReference type="AlphaFoldDB" id="A0AAW1CXN9"/>
<protein>
    <submittedName>
        <fullName evidence="2">Uncharacterized protein</fullName>
    </submittedName>
</protein>